<dbReference type="OrthoDB" id="4760590at2"/>
<sequence length="294" mass="31327">MALTTDLGTIGLWSTAFRAEDPAGTGEIREAAAELEELGYGTLWIGGSPRLEHAARLLEVTERVTVGTSIASIWDQEAAEVAAGYAALTPERRERLVLGLGTSHGHLAKDYARPYSAMKDYLTALDEAPVPLPAGRRMLAALGPKMTALAGERAAGALPYLVTAEATAQARELLGEGPVLAPELKVVLDTDPARARERARGYLSFYLPMPNYTNNLLRLGFTEEDFENKGSDRLLDALFALGDAETASARVKEFLAAGADHVAVHVVLPGGITDRAALPRAEWRALAETLPLGG</sequence>
<dbReference type="Gene3D" id="3.20.20.30">
    <property type="entry name" value="Luciferase-like domain"/>
    <property type="match status" value="1"/>
</dbReference>
<evidence type="ECO:0000313" key="6">
    <source>
        <dbReference type="Proteomes" id="UP000528608"/>
    </source>
</evidence>
<keyword evidence="5" id="KW-1185">Reference proteome</keyword>
<dbReference type="Proteomes" id="UP000235945">
    <property type="component" value="Unassembled WGS sequence"/>
</dbReference>
<dbReference type="GO" id="GO:0016705">
    <property type="term" value="F:oxidoreductase activity, acting on paired donors, with incorporation or reduction of molecular oxygen"/>
    <property type="evidence" value="ECO:0007669"/>
    <property type="project" value="InterPro"/>
</dbReference>
<dbReference type="InterPro" id="IPR036661">
    <property type="entry name" value="Luciferase-like_sf"/>
</dbReference>
<organism evidence="4 5">
    <name type="scientific">Streptomyces eurocidicus</name>
    <name type="common">Streptoverticillium eurocidicus</name>
    <dbReference type="NCBI Taxonomy" id="66423"/>
    <lineage>
        <taxon>Bacteria</taxon>
        <taxon>Bacillati</taxon>
        <taxon>Actinomycetota</taxon>
        <taxon>Actinomycetes</taxon>
        <taxon>Kitasatosporales</taxon>
        <taxon>Streptomycetaceae</taxon>
        <taxon>Streptomyces</taxon>
    </lineage>
</organism>
<dbReference type="EMBL" id="JACHJF010000035">
    <property type="protein sequence ID" value="MBB5122870.1"/>
    <property type="molecule type" value="Genomic_DNA"/>
</dbReference>
<keyword evidence="1" id="KW-0560">Oxidoreductase</keyword>
<dbReference type="EMBL" id="LGUI01000003">
    <property type="protein sequence ID" value="PNE33561.1"/>
    <property type="molecule type" value="Genomic_DNA"/>
</dbReference>
<dbReference type="InterPro" id="IPR011251">
    <property type="entry name" value="Luciferase-like_dom"/>
</dbReference>
<dbReference type="InterPro" id="IPR050564">
    <property type="entry name" value="F420-G6PD/mer"/>
</dbReference>
<reference evidence="5" key="2">
    <citation type="submission" date="2015-07" db="EMBL/GenBank/DDBJ databases">
        <authorList>
            <person name="Graham D.E."/>
            <person name="Giannone R.J."/>
            <person name="Gulvik C.A."/>
            <person name="Hettich R.L."/>
            <person name="Klingeman D.M."/>
            <person name="Mahan K.M."/>
            <person name="Parry R.J."/>
            <person name="Spain J.C."/>
        </authorList>
    </citation>
    <scope>NUCLEOTIDE SEQUENCE [LARGE SCALE GENOMIC DNA]</scope>
    <source>
        <strain evidence="5">ATCC 27428</strain>
    </source>
</reference>
<dbReference type="SUPFAM" id="SSF51679">
    <property type="entry name" value="Bacterial luciferase-like"/>
    <property type="match status" value="1"/>
</dbReference>
<dbReference type="PANTHER" id="PTHR43244:SF1">
    <property type="entry name" value="5,10-METHYLENETETRAHYDROMETHANOPTERIN REDUCTASE"/>
    <property type="match status" value="1"/>
</dbReference>
<feature type="domain" description="Luciferase-like" evidence="2">
    <location>
        <begin position="24"/>
        <end position="261"/>
    </location>
</feature>
<dbReference type="NCBIfam" id="TIGR03620">
    <property type="entry name" value="F420_MSMEG_4141"/>
    <property type="match status" value="1"/>
</dbReference>
<comment type="caution">
    <text evidence="4">The sequence shown here is derived from an EMBL/GenBank/DDBJ whole genome shotgun (WGS) entry which is preliminary data.</text>
</comment>
<evidence type="ECO:0000256" key="1">
    <source>
        <dbReference type="ARBA" id="ARBA00023002"/>
    </source>
</evidence>
<evidence type="ECO:0000259" key="2">
    <source>
        <dbReference type="Pfam" id="PF00296"/>
    </source>
</evidence>
<evidence type="ECO:0000313" key="4">
    <source>
        <dbReference type="EMBL" id="PNE33561.1"/>
    </source>
</evidence>
<reference evidence="4" key="1">
    <citation type="submission" date="2015-07" db="EMBL/GenBank/DDBJ databases">
        <authorList>
            <person name="Noorani M."/>
        </authorList>
    </citation>
    <scope>NUCLEOTIDE SEQUENCE [LARGE SCALE GENOMIC DNA]</scope>
    <source>
        <strain evidence="4">ATCC 27428</strain>
    </source>
</reference>
<gene>
    <name evidence="4" type="ORF">AF335_11950</name>
    <name evidence="3" type="ORF">FHS36_006344</name>
</gene>
<evidence type="ECO:0000313" key="3">
    <source>
        <dbReference type="EMBL" id="MBB5122870.1"/>
    </source>
</evidence>
<dbReference type="Proteomes" id="UP000528608">
    <property type="component" value="Unassembled WGS sequence"/>
</dbReference>
<dbReference type="PANTHER" id="PTHR43244">
    <property type="match status" value="1"/>
</dbReference>
<dbReference type="RefSeq" id="WP_102918337.1">
    <property type="nucleotide sequence ID" value="NZ_JACHJF010000035.1"/>
</dbReference>
<proteinExistence type="predicted"/>
<name>A0A2N8NXR5_STREU</name>
<evidence type="ECO:0000313" key="5">
    <source>
        <dbReference type="Proteomes" id="UP000235945"/>
    </source>
</evidence>
<dbReference type="Pfam" id="PF00296">
    <property type="entry name" value="Bac_luciferase"/>
    <property type="match status" value="1"/>
</dbReference>
<dbReference type="InterPro" id="IPR019922">
    <property type="entry name" value="Lucif-like_OxRdatse_MSMEG_4141"/>
</dbReference>
<dbReference type="AlphaFoldDB" id="A0A2N8NXR5"/>
<protein>
    <submittedName>
        <fullName evidence="3 4">F420-dependent oxidoreductase</fullName>
    </submittedName>
</protein>
<reference evidence="3 6" key="3">
    <citation type="submission" date="2020-08" db="EMBL/GenBank/DDBJ databases">
        <title>Genomic Encyclopedia of Type Strains, Phase III (KMG-III): the genomes of soil and plant-associated and newly described type strains.</title>
        <authorList>
            <person name="Whitman W."/>
        </authorList>
    </citation>
    <scope>NUCLEOTIDE SEQUENCE [LARGE SCALE GENOMIC DNA]</scope>
    <source>
        <strain evidence="3 6">CECT 3259</strain>
    </source>
</reference>
<accession>A0A2N8NXR5</accession>